<gene>
    <name evidence="1" type="ORF">HT578_20570</name>
</gene>
<dbReference type="EMBL" id="CP054856">
    <property type="protein sequence ID" value="QVM85776.1"/>
    <property type="molecule type" value="Genomic_DNA"/>
</dbReference>
<protein>
    <submittedName>
        <fullName evidence="1">Uncharacterized protein</fullName>
    </submittedName>
</protein>
<name>A0ABX8ED77_9SPHN</name>
<dbReference type="Proteomes" id="UP000677126">
    <property type="component" value="Chromosome"/>
</dbReference>
<proteinExistence type="predicted"/>
<dbReference type="RefSeq" id="WP_213501281.1">
    <property type="nucleotide sequence ID" value="NZ_CP054856.1"/>
</dbReference>
<organism evidence="1 2">
    <name type="scientific">Novosphingobium decolorationis</name>
    <dbReference type="NCBI Taxonomy" id="2698673"/>
    <lineage>
        <taxon>Bacteria</taxon>
        <taxon>Pseudomonadati</taxon>
        <taxon>Pseudomonadota</taxon>
        <taxon>Alphaproteobacteria</taxon>
        <taxon>Sphingomonadales</taxon>
        <taxon>Sphingomonadaceae</taxon>
        <taxon>Novosphingobium</taxon>
    </lineage>
</organism>
<evidence type="ECO:0000313" key="1">
    <source>
        <dbReference type="EMBL" id="QVM85776.1"/>
    </source>
</evidence>
<sequence>MAAFFVSAASDDDPIVVERSRETNVVAAGEWEVRISRSYRFGKSLDGRNDTRALGQERTFKFCLHDTQIELFVRQLVGDGQSDAASSTTCRPMRMDIKDGHVHASQVCNGGSVSVEDPETNRTSTQPSRLHLNVDGAFDVASLKIDFESRRELLAHDGLAAHHPDLMRWSIAGRKMGGC</sequence>
<accession>A0ABX8ED77</accession>
<reference evidence="1 2" key="1">
    <citation type="journal article" date="2021" name="Int. J. Syst. Evol. Microbiol.">
        <title>Novosphingobium decolorationis sp. nov., an aniline blue-decolourizing bacterium isolated from East Pacific sediment.</title>
        <authorList>
            <person name="Chen X."/>
            <person name="Dong B."/>
            <person name="Chen T."/>
            <person name="Ren N."/>
            <person name="Wang J."/>
            <person name="Xu Y."/>
            <person name="Yang J."/>
            <person name="Zhu S."/>
            <person name="Chen J."/>
        </authorList>
    </citation>
    <scope>NUCLEOTIDE SEQUENCE [LARGE SCALE GENOMIC DNA]</scope>
    <source>
        <strain evidence="1 2">502str22</strain>
    </source>
</reference>
<evidence type="ECO:0000313" key="2">
    <source>
        <dbReference type="Proteomes" id="UP000677126"/>
    </source>
</evidence>
<keyword evidence="2" id="KW-1185">Reference proteome</keyword>